<comment type="caution">
    <text evidence="2">The sequence shown here is derived from an EMBL/GenBank/DDBJ whole genome shotgun (WGS) entry which is preliminary data.</text>
</comment>
<dbReference type="AlphaFoldDB" id="A0A2H0TC47"/>
<dbReference type="InterPro" id="IPR001387">
    <property type="entry name" value="Cro/C1-type_HTH"/>
</dbReference>
<reference evidence="3" key="1">
    <citation type="submission" date="2017-09" db="EMBL/GenBank/DDBJ databases">
        <title>Depth-based differentiation of microbial function through sediment-hosted aquifers and enrichment of novel symbionts in the deep terrestrial subsurface.</title>
        <authorList>
            <person name="Probst A.J."/>
            <person name="Ladd B."/>
            <person name="Jarett J.K."/>
            <person name="Geller-Mcgrath D.E."/>
            <person name="Sieber C.M.K."/>
            <person name="Emerson J.B."/>
            <person name="Anantharaman K."/>
            <person name="Thomas B.C."/>
            <person name="Malmstrom R."/>
            <person name="Stieglmeier M."/>
            <person name="Klingl A."/>
            <person name="Woyke T."/>
            <person name="Ryan C.M."/>
            <person name="Banfield J.F."/>
        </authorList>
    </citation>
    <scope>NUCLEOTIDE SEQUENCE [LARGE SCALE GENOMIC DNA]</scope>
</reference>
<dbReference type="CDD" id="cd00093">
    <property type="entry name" value="HTH_XRE"/>
    <property type="match status" value="1"/>
</dbReference>
<dbReference type="Proteomes" id="UP000230094">
    <property type="component" value="Unassembled WGS sequence"/>
</dbReference>
<dbReference type="GO" id="GO:0003677">
    <property type="term" value="F:DNA binding"/>
    <property type="evidence" value="ECO:0007669"/>
    <property type="project" value="InterPro"/>
</dbReference>
<gene>
    <name evidence="2" type="ORF">COU49_00025</name>
</gene>
<name>A0A2H0TC47_9BACT</name>
<dbReference type="SUPFAM" id="SSF47413">
    <property type="entry name" value="lambda repressor-like DNA-binding domains"/>
    <property type="match status" value="1"/>
</dbReference>
<protein>
    <submittedName>
        <fullName evidence="2">Transcriptional regulator</fullName>
    </submittedName>
</protein>
<proteinExistence type="predicted"/>
<feature type="domain" description="HTH cro/C1-type" evidence="1">
    <location>
        <begin position="38"/>
        <end position="92"/>
    </location>
</feature>
<dbReference type="Pfam" id="PF01381">
    <property type="entry name" value="HTH_3"/>
    <property type="match status" value="1"/>
</dbReference>
<dbReference type="EMBL" id="PFCQ01000001">
    <property type="protein sequence ID" value="PIR68599.1"/>
    <property type="molecule type" value="Genomic_DNA"/>
</dbReference>
<evidence type="ECO:0000313" key="3">
    <source>
        <dbReference type="Proteomes" id="UP000230094"/>
    </source>
</evidence>
<sequence>MVIVMKTLNQFRKESFKRKGVKKAYVELQPQLEIIKKLAISRSRKGMSQRVFANKIGITQSALARFESGNINPTLSFLQKVTTGLGLKLVIK</sequence>
<dbReference type="InterPro" id="IPR010982">
    <property type="entry name" value="Lambda_DNA-bd_dom_sf"/>
</dbReference>
<organism evidence="2 3">
    <name type="scientific">Candidatus Nomurabacteria bacterium CG10_big_fil_rev_8_21_14_0_10_35_16</name>
    <dbReference type="NCBI Taxonomy" id="1974731"/>
    <lineage>
        <taxon>Bacteria</taxon>
        <taxon>Candidatus Nomuraibacteriota</taxon>
    </lineage>
</organism>
<evidence type="ECO:0000259" key="1">
    <source>
        <dbReference type="PROSITE" id="PS50943"/>
    </source>
</evidence>
<dbReference type="PROSITE" id="PS50943">
    <property type="entry name" value="HTH_CROC1"/>
    <property type="match status" value="1"/>
</dbReference>
<dbReference type="SMART" id="SM00530">
    <property type="entry name" value="HTH_XRE"/>
    <property type="match status" value="1"/>
</dbReference>
<evidence type="ECO:0000313" key="2">
    <source>
        <dbReference type="EMBL" id="PIR68599.1"/>
    </source>
</evidence>
<dbReference type="Gene3D" id="1.10.260.40">
    <property type="entry name" value="lambda repressor-like DNA-binding domains"/>
    <property type="match status" value="1"/>
</dbReference>
<accession>A0A2H0TC47</accession>